<dbReference type="PRINTS" id="PR00080">
    <property type="entry name" value="SDRFAMILY"/>
</dbReference>
<dbReference type="SUPFAM" id="SSF54292">
    <property type="entry name" value="2Fe-2S ferredoxin-like"/>
    <property type="match status" value="1"/>
</dbReference>
<feature type="region of interest" description="Disordered" evidence="9">
    <location>
        <begin position="838"/>
        <end position="866"/>
    </location>
</feature>
<proteinExistence type="inferred from homology"/>
<keyword evidence="4" id="KW-0560">Oxidoreductase</keyword>
<evidence type="ECO:0000259" key="11">
    <source>
        <dbReference type="PROSITE" id="PS51384"/>
    </source>
</evidence>
<name>A0A1G6GE02_9ACTN</name>
<dbReference type="InterPro" id="IPR047686">
    <property type="entry name" value="BenD"/>
</dbReference>
<keyword evidence="13" id="KW-1185">Reference proteome</keyword>
<keyword evidence="3" id="KW-0001">2Fe-2S</keyword>
<dbReference type="Pfam" id="PF00175">
    <property type="entry name" value="NAD_binding_1"/>
    <property type="match status" value="1"/>
</dbReference>
<dbReference type="InterPro" id="IPR039261">
    <property type="entry name" value="FNR_nucleotide-bd"/>
</dbReference>
<dbReference type="SUPFAM" id="SSF51735">
    <property type="entry name" value="NAD(P)-binding Rossmann-fold domains"/>
    <property type="match status" value="1"/>
</dbReference>
<dbReference type="InterPro" id="IPR050415">
    <property type="entry name" value="MRET"/>
</dbReference>
<dbReference type="InterPro" id="IPR002347">
    <property type="entry name" value="SDR_fam"/>
</dbReference>
<dbReference type="NCBIfam" id="NF040811">
    <property type="entry name" value="BenD"/>
    <property type="match status" value="1"/>
</dbReference>
<dbReference type="OrthoDB" id="4307358at2"/>
<feature type="domain" description="2Fe-2S ferredoxin-type" evidence="10">
    <location>
        <begin position="3"/>
        <end position="96"/>
    </location>
</feature>
<keyword evidence="7" id="KW-0238">DNA-binding</keyword>
<dbReference type="InterPro" id="IPR012675">
    <property type="entry name" value="Beta-grasp_dom_sf"/>
</dbReference>
<dbReference type="RefSeq" id="WP_092606088.1">
    <property type="nucleotide sequence ID" value="NZ_FMYF01000002.1"/>
</dbReference>
<comment type="cofactor">
    <cofactor evidence="1">
        <name>FAD</name>
        <dbReference type="ChEBI" id="CHEBI:57692"/>
    </cofactor>
</comment>
<dbReference type="GO" id="GO:0051537">
    <property type="term" value="F:2 iron, 2 sulfur cluster binding"/>
    <property type="evidence" value="ECO:0007669"/>
    <property type="project" value="UniProtKB-KW"/>
</dbReference>
<dbReference type="InterPro" id="IPR020904">
    <property type="entry name" value="Sc_DH/Rdtase_CS"/>
</dbReference>
<dbReference type="PANTHER" id="PTHR47354">
    <property type="entry name" value="NADH OXIDOREDUCTASE HCR"/>
    <property type="match status" value="1"/>
</dbReference>
<evidence type="ECO:0000313" key="12">
    <source>
        <dbReference type="EMBL" id="SDB80228.1"/>
    </source>
</evidence>
<dbReference type="CDD" id="cd00207">
    <property type="entry name" value="fer2"/>
    <property type="match status" value="1"/>
</dbReference>
<dbReference type="InterPro" id="IPR047683">
    <property type="entry name" value="BenC-like_FAD_NAD-bd"/>
</dbReference>
<feature type="domain" description="FAD-binding FR-type" evidence="11">
    <location>
        <begin position="103"/>
        <end position="203"/>
    </location>
</feature>
<dbReference type="FunFam" id="3.40.50.720:FF:000084">
    <property type="entry name" value="Short-chain dehydrogenase reductase"/>
    <property type="match status" value="1"/>
</dbReference>
<evidence type="ECO:0000256" key="3">
    <source>
        <dbReference type="ARBA" id="ARBA00022714"/>
    </source>
</evidence>
<sequence length="917" mass="98488">MSYQVALTFEDGVTRFVTAEADQTVAEASYRARINIPVDCLDGACGTCKAFCESGDYDPGYYIEDALSEDEAAQGYCLPCQMRPKSDLVLRIPSTSAVAKTVAGTFQATVVDIRKYSSNVIGFTIEVENRDKLSYLPGQYVNIDVPGTEETRSYSFSTSPDQQRLSFLVKITPKGAMSTWLAERAKVGDRLTLHGPNGSFFLREGSTPLLMLAGGTGLAPILAMLRTAAKAGSTRPMHLIYGVNTDDEAVEQDTLEELRTQLPNFTWDYCVADPQAKAEKKGYVTAHMDPKNLYEGNVSVYLCGPPPMVEAVRKHFQATGLEPEGFFYEKFSLASSSASRDHGVEVLERELGEVLAEEATETSVPEAALVGASTGSLPAGAVGRVELAPVGAEARASLPGEAPAGITPLGTGFARQDQDDTAFRVVSLELSGTRDAAAESATPSAAALAATTGDDAFVAVGQSMRTQREVQPLNETVQATVVAPQAIADNVSADGYIIGEEHPSVLKSDSLFNARTALELGVMDLTIGRLTSQQITGYRMLADACRPFIKGETFVDADAFTDANAVFHEYPFTFTGNEHLLDAYRRLGVAGHMHEMLPHGSWCHPDIISDHDKIIDAFEAGDRDLARRLIIEHAEHGKETTRKAMIEGGLLEAPGFVSPGRFTGKVVIVTGAAQGIGERVARRIAAEGGQLVLADRADILDEVQSSIARKGGKVTSVKADLETYAGAQKVVRKAIDTYGRVDVSIHVVGGTIWRKPYEEYQEDEIEKEIRRSLFPTLWACRAVLPHLYEQGHGTIVNVSSTATMGLNRLPYAAAKGGVNTLTKSLAFEAAPHGVRVVATAPGGTDAPPRRVPRGGEPQNEEEQSWHQVTVDQTIESSLLKRYGTLDEQAAAICFFASDEASYITGTVLPVAGGDFGG</sequence>
<dbReference type="SUPFAM" id="SSF52343">
    <property type="entry name" value="Ferredoxin reductase-like, C-terminal NADP-linked domain"/>
    <property type="match status" value="1"/>
</dbReference>
<accession>A0A1G6GE02</accession>
<dbReference type="InterPro" id="IPR011711">
    <property type="entry name" value="GntR_C"/>
</dbReference>
<dbReference type="Pfam" id="PF00970">
    <property type="entry name" value="FAD_binding_6"/>
    <property type="match status" value="1"/>
</dbReference>
<comment type="similarity">
    <text evidence="2">Belongs to the short-chain dehydrogenases/reductases (SDR) family.</text>
</comment>
<protein>
    <submittedName>
        <fullName evidence="12">1,2-dihydroxycyclohexa-3,5-diene-1-carboxylate dehydrogenase</fullName>
    </submittedName>
</protein>
<dbReference type="Proteomes" id="UP000199086">
    <property type="component" value="Unassembled WGS sequence"/>
</dbReference>
<dbReference type="Gene3D" id="3.40.50.720">
    <property type="entry name" value="NAD(P)-binding Rossmann-like Domain"/>
    <property type="match status" value="1"/>
</dbReference>
<keyword evidence="5" id="KW-0411">Iron-sulfur</keyword>
<evidence type="ECO:0000256" key="8">
    <source>
        <dbReference type="ARBA" id="ARBA00023163"/>
    </source>
</evidence>
<dbReference type="Gene3D" id="3.40.50.80">
    <property type="entry name" value="Nucleotide-binding domain of ferredoxin-NADP reductase (FNR) module"/>
    <property type="match status" value="1"/>
</dbReference>
<gene>
    <name evidence="12" type="ORF">GA0111570_10214</name>
</gene>
<keyword evidence="8" id="KW-0804">Transcription</keyword>
<dbReference type="PROSITE" id="PS00061">
    <property type="entry name" value="ADH_SHORT"/>
    <property type="match status" value="1"/>
</dbReference>
<dbReference type="SMART" id="SM00895">
    <property type="entry name" value="FCD"/>
    <property type="match status" value="1"/>
</dbReference>
<dbReference type="Pfam" id="PF07729">
    <property type="entry name" value="FCD"/>
    <property type="match status" value="1"/>
</dbReference>
<dbReference type="Pfam" id="PF00106">
    <property type="entry name" value="adh_short"/>
    <property type="match status" value="1"/>
</dbReference>
<dbReference type="NCBIfam" id="NF009463">
    <property type="entry name" value="PRK12823.1"/>
    <property type="match status" value="1"/>
</dbReference>
<evidence type="ECO:0000256" key="9">
    <source>
        <dbReference type="SAM" id="MobiDB-lite"/>
    </source>
</evidence>
<evidence type="ECO:0000313" key="13">
    <source>
        <dbReference type="Proteomes" id="UP000199086"/>
    </source>
</evidence>
<evidence type="ECO:0000256" key="1">
    <source>
        <dbReference type="ARBA" id="ARBA00001974"/>
    </source>
</evidence>
<dbReference type="AlphaFoldDB" id="A0A1G6GE02"/>
<dbReference type="EMBL" id="FMYF01000002">
    <property type="protein sequence ID" value="SDB80228.1"/>
    <property type="molecule type" value="Genomic_DNA"/>
</dbReference>
<dbReference type="CDD" id="cd08937">
    <property type="entry name" value="DHB_DH-like_SDR_c"/>
    <property type="match status" value="1"/>
</dbReference>
<dbReference type="GO" id="GO:0016491">
    <property type="term" value="F:oxidoreductase activity"/>
    <property type="evidence" value="ECO:0007669"/>
    <property type="project" value="UniProtKB-KW"/>
</dbReference>
<dbReference type="Pfam" id="PF00111">
    <property type="entry name" value="Fer2"/>
    <property type="match status" value="1"/>
</dbReference>
<dbReference type="Gene3D" id="1.20.120.530">
    <property type="entry name" value="GntR ligand-binding domain-like"/>
    <property type="match status" value="1"/>
</dbReference>
<dbReference type="CDD" id="cd06209">
    <property type="entry name" value="BenDO_FAD_NAD"/>
    <property type="match status" value="1"/>
</dbReference>
<dbReference type="InterPro" id="IPR036010">
    <property type="entry name" value="2Fe-2S_ferredoxin-like_sf"/>
</dbReference>
<dbReference type="SUPFAM" id="SSF63380">
    <property type="entry name" value="Riboflavin synthase domain-like"/>
    <property type="match status" value="1"/>
</dbReference>
<dbReference type="Gene3D" id="3.10.20.30">
    <property type="match status" value="1"/>
</dbReference>
<evidence type="ECO:0000256" key="5">
    <source>
        <dbReference type="ARBA" id="ARBA00023014"/>
    </source>
</evidence>
<dbReference type="InterPro" id="IPR036291">
    <property type="entry name" value="NAD(P)-bd_dom_sf"/>
</dbReference>
<evidence type="ECO:0000256" key="6">
    <source>
        <dbReference type="ARBA" id="ARBA00023015"/>
    </source>
</evidence>
<dbReference type="PROSITE" id="PS51085">
    <property type="entry name" value="2FE2S_FER_2"/>
    <property type="match status" value="1"/>
</dbReference>
<evidence type="ECO:0000259" key="10">
    <source>
        <dbReference type="PROSITE" id="PS51085"/>
    </source>
</evidence>
<dbReference type="Gene3D" id="2.40.30.10">
    <property type="entry name" value="Translation factors"/>
    <property type="match status" value="1"/>
</dbReference>
<organism evidence="12 13">
    <name type="scientific">Raineyella antarctica</name>
    <dbReference type="NCBI Taxonomy" id="1577474"/>
    <lineage>
        <taxon>Bacteria</taxon>
        <taxon>Bacillati</taxon>
        <taxon>Actinomycetota</taxon>
        <taxon>Actinomycetes</taxon>
        <taxon>Propionibacteriales</taxon>
        <taxon>Propionibacteriaceae</taxon>
        <taxon>Raineyella</taxon>
    </lineage>
</organism>
<dbReference type="STRING" id="1577474.GA0111570_10214"/>
<keyword evidence="6" id="KW-0805">Transcription regulation</keyword>
<evidence type="ECO:0000256" key="4">
    <source>
        <dbReference type="ARBA" id="ARBA00023002"/>
    </source>
</evidence>
<dbReference type="GO" id="GO:0003677">
    <property type="term" value="F:DNA binding"/>
    <property type="evidence" value="ECO:0007669"/>
    <property type="project" value="UniProtKB-KW"/>
</dbReference>
<dbReference type="InterPro" id="IPR008333">
    <property type="entry name" value="Cbr1-like_FAD-bd_dom"/>
</dbReference>
<dbReference type="PROSITE" id="PS00197">
    <property type="entry name" value="2FE2S_FER_1"/>
    <property type="match status" value="1"/>
</dbReference>
<dbReference type="SUPFAM" id="SSF48008">
    <property type="entry name" value="GntR ligand-binding domain-like"/>
    <property type="match status" value="1"/>
</dbReference>
<keyword evidence="3" id="KW-0408">Iron</keyword>
<dbReference type="InterPro" id="IPR001433">
    <property type="entry name" value="OxRdtase_FAD/NAD-bd"/>
</dbReference>
<keyword evidence="3" id="KW-0479">Metal-binding</keyword>
<dbReference type="InterPro" id="IPR008920">
    <property type="entry name" value="TF_FadR/GntR_C"/>
</dbReference>
<dbReference type="PRINTS" id="PR00081">
    <property type="entry name" value="GDHRDH"/>
</dbReference>
<dbReference type="InterPro" id="IPR017938">
    <property type="entry name" value="Riboflavin_synthase-like_b-brl"/>
</dbReference>
<evidence type="ECO:0000256" key="7">
    <source>
        <dbReference type="ARBA" id="ARBA00023125"/>
    </source>
</evidence>
<reference evidence="12 13" key="1">
    <citation type="submission" date="2016-06" db="EMBL/GenBank/DDBJ databases">
        <authorList>
            <person name="Olsen C.W."/>
            <person name="Carey S."/>
            <person name="Hinshaw L."/>
            <person name="Karasin A.I."/>
        </authorList>
    </citation>
    <scope>NUCLEOTIDE SEQUENCE [LARGE SCALE GENOMIC DNA]</scope>
    <source>
        <strain evidence="12 13">LZ-22</strain>
    </source>
</reference>
<evidence type="ECO:0000256" key="2">
    <source>
        <dbReference type="ARBA" id="ARBA00006484"/>
    </source>
</evidence>
<dbReference type="InterPro" id="IPR017927">
    <property type="entry name" value="FAD-bd_FR_type"/>
</dbReference>
<dbReference type="PANTHER" id="PTHR47354:SF5">
    <property type="entry name" value="PROTEIN RFBI"/>
    <property type="match status" value="1"/>
</dbReference>
<dbReference type="PROSITE" id="PS51384">
    <property type="entry name" value="FAD_FR"/>
    <property type="match status" value="1"/>
</dbReference>
<dbReference type="InterPro" id="IPR001041">
    <property type="entry name" value="2Fe-2S_ferredoxin-type"/>
</dbReference>
<dbReference type="NCBIfam" id="NF040810">
    <property type="entry name" value="BenC"/>
    <property type="match status" value="1"/>
</dbReference>
<dbReference type="InterPro" id="IPR006058">
    <property type="entry name" value="2Fe2S_fd_BS"/>
</dbReference>